<gene>
    <name evidence="1" type="ORF">MNBD_BACTEROID04-1182</name>
</gene>
<reference evidence="1" key="1">
    <citation type="submission" date="2018-06" db="EMBL/GenBank/DDBJ databases">
        <authorList>
            <person name="Zhirakovskaya E."/>
        </authorList>
    </citation>
    <scope>NUCLEOTIDE SEQUENCE</scope>
</reference>
<dbReference type="EMBL" id="UOER01000100">
    <property type="protein sequence ID" value="VAW21706.1"/>
    <property type="molecule type" value="Genomic_DNA"/>
</dbReference>
<dbReference type="AlphaFoldDB" id="A0A3B0UPZ0"/>
<protein>
    <submittedName>
        <fullName evidence="1">Uncharacterized protein</fullName>
    </submittedName>
</protein>
<organism evidence="1">
    <name type="scientific">hydrothermal vent metagenome</name>
    <dbReference type="NCBI Taxonomy" id="652676"/>
    <lineage>
        <taxon>unclassified sequences</taxon>
        <taxon>metagenomes</taxon>
        <taxon>ecological metagenomes</taxon>
    </lineage>
</organism>
<evidence type="ECO:0000313" key="1">
    <source>
        <dbReference type="EMBL" id="VAW21706.1"/>
    </source>
</evidence>
<name>A0A3B0UPZ0_9ZZZZ</name>
<accession>A0A3B0UPZ0</accession>
<sequence length="332" mass="37362">MPGDSGNNYTRPTLAQLNSWSSMLSNLFNQNYTKVSDTANTIGYNLVKFVDTTAIENRTYYMLKTTSANYWGTYIYYPNYSRTLVIQSPHPKKDFNTGKEGVFVFMKTEALFFALSGTSRCNSTSYSSCDGTTTVCSGSSENYRISDLSHNVSTIFQTTTNVIYNRFSESHFIQLHGFTKLASDPHIILSNGTQITPSPDYISTFKTNLENEDGMLTFKLAHIDLSWTRLRGFYNTQGRLINASSNYCNENATATNGRFIHMEQEKTRLRSDSSGWIKIANALSNTFSNASLDSEGITANNKLKIYPNPGSNIITIEEDSLDEKELKIYNML</sequence>
<feature type="non-terminal residue" evidence="1">
    <location>
        <position position="332"/>
    </location>
</feature>
<proteinExistence type="predicted"/>